<dbReference type="Pfam" id="PF00241">
    <property type="entry name" value="Cofilin_ADF"/>
    <property type="match status" value="2"/>
</dbReference>
<keyword evidence="10" id="KW-1185">Reference proteome</keyword>
<keyword evidence="6" id="KW-0206">Cytoskeleton</keyword>
<organism evidence="9 10">
    <name type="scientific">Boothiomyces macroporosus</name>
    <dbReference type="NCBI Taxonomy" id="261099"/>
    <lineage>
        <taxon>Eukaryota</taxon>
        <taxon>Fungi</taxon>
        <taxon>Fungi incertae sedis</taxon>
        <taxon>Chytridiomycota</taxon>
        <taxon>Chytridiomycota incertae sedis</taxon>
        <taxon>Chytridiomycetes</taxon>
        <taxon>Rhizophydiales</taxon>
        <taxon>Terramycetaceae</taxon>
        <taxon>Boothiomyces</taxon>
    </lineage>
</organism>
<comment type="subcellular location">
    <subcellularLocation>
        <location evidence="1">Cytoplasm</location>
        <location evidence="1">Cytoskeleton</location>
    </subcellularLocation>
</comment>
<dbReference type="AlphaFoldDB" id="A0AAD5UID8"/>
<evidence type="ECO:0000256" key="4">
    <source>
        <dbReference type="ARBA" id="ARBA00022737"/>
    </source>
</evidence>
<keyword evidence="4" id="KW-0677">Repeat</keyword>
<comment type="caution">
    <text evidence="9">The sequence shown here is derived from an EMBL/GenBank/DDBJ whole genome shotgun (WGS) entry which is preliminary data.</text>
</comment>
<sequence length="271" mass="30293">MSSIQSGIQPTQELLNLVNSDTSIIQITIENEQLIPKRSLNGSLGDVAKLLDQICFILFKDKDWFLFQYVPDGSLVRDKMMYASSKQALLKGIGENRIAEFIYATTPAELTEEGIDKHLVSQSAKPLTDSEREKIKIDLQQASSAIGMSTRSTNTAGISFPLTQKAIDALKGKIVLLRIENETTDLLSVEESMEFNHKGPFFLYSNSPKHTPIKSRMLYAASRQTILQQLEEIVGKIEKRFEGDSVDEISLEEVVVEKPKAFSRPAKPGRK</sequence>
<dbReference type="PANTHER" id="PTHR13759">
    <property type="entry name" value="TWINFILIN"/>
    <property type="match status" value="1"/>
</dbReference>
<evidence type="ECO:0000313" key="9">
    <source>
        <dbReference type="EMBL" id="KAJ3258991.1"/>
    </source>
</evidence>
<dbReference type="EMBL" id="JADGKB010000022">
    <property type="protein sequence ID" value="KAJ3258991.1"/>
    <property type="molecule type" value="Genomic_DNA"/>
</dbReference>
<comment type="subunit">
    <text evidence="7">Interacts with G-actin; ADP-actin form.</text>
</comment>
<dbReference type="GO" id="GO:0030042">
    <property type="term" value="P:actin filament depolymerization"/>
    <property type="evidence" value="ECO:0007669"/>
    <property type="project" value="TreeGrafter"/>
</dbReference>
<evidence type="ECO:0000256" key="3">
    <source>
        <dbReference type="ARBA" id="ARBA00022490"/>
    </source>
</evidence>
<dbReference type="InterPro" id="IPR002108">
    <property type="entry name" value="ADF-H"/>
</dbReference>
<evidence type="ECO:0000256" key="6">
    <source>
        <dbReference type="ARBA" id="ARBA00023212"/>
    </source>
</evidence>
<feature type="domain" description="ADF-H" evidence="8">
    <location>
        <begin position="1"/>
        <end position="120"/>
    </location>
</feature>
<gene>
    <name evidence="9" type="primary">TWF1</name>
    <name evidence="9" type="ORF">HK103_003132</name>
</gene>
<evidence type="ECO:0000256" key="5">
    <source>
        <dbReference type="ARBA" id="ARBA00023203"/>
    </source>
</evidence>
<evidence type="ECO:0000256" key="1">
    <source>
        <dbReference type="ARBA" id="ARBA00004245"/>
    </source>
</evidence>
<evidence type="ECO:0000256" key="7">
    <source>
        <dbReference type="ARBA" id="ARBA00038532"/>
    </source>
</evidence>
<dbReference type="GO" id="GO:0051016">
    <property type="term" value="P:barbed-end actin filament capping"/>
    <property type="evidence" value="ECO:0007669"/>
    <property type="project" value="TreeGrafter"/>
</dbReference>
<protein>
    <submittedName>
        <fullName evidence="9">Twinfilin-1</fullName>
    </submittedName>
</protein>
<accession>A0AAD5UID8</accession>
<dbReference type="GO" id="GO:0005737">
    <property type="term" value="C:cytoplasm"/>
    <property type="evidence" value="ECO:0007669"/>
    <property type="project" value="TreeGrafter"/>
</dbReference>
<dbReference type="GO" id="GO:0003785">
    <property type="term" value="F:actin monomer binding"/>
    <property type="evidence" value="ECO:0007669"/>
    <property type="project" value="TreeGrafter"/>
</dbReference>
<dbReference type="SUPFAM" id="SSF55753">
    <property type="entry name" value="Actin depolymerizing proteins"/>
    <property type="match status" value="2"/>
</dbReference>
<keyword evidence="5" id="KW-0009">Actin-binding</keyword>
<dbReference type="InterPro" id="IPR028458">
    <property type="entry name" value="Twinfilin"/>
</dbReference>
<dbReference type="Gene3D" id="3.40.20.10">
    <property type="entry name" value="Severin"/>
    <property type="match status" value="2"/>
</dbReference>
<dbReference type="CDD" id="cd11285">
    <property type="entry name" value="ADF_Twf-N_like"/>
    <property type="match status" value="1"/>
</dbReference>
<dbReference type="InterPro" id="IPR029006">
    <property type="entry name" value="ADF-H/Gelsolin-like_dom_sf"/>
</dbReference>
<evidence type="ECO:0000313" key="10">
    <source>
        <dbReference type="Proteomes" id="UP001210925"/>
    </source>
</evidence>
<dbReference type="Proteomes" id="UP001210925">
    <property type="component" value="Unassembled WGS sequence"/>
</dbReference>
<evidence type="ECO:0000256" key="2">
    <source>
        <dbReference type="ARBA" id="ARBA00009557"/>
    </source>
</evidence>
<dbReference type="PROSITE" id="PS51263">
    <property type="entry name" value="ADF_H"/>
    <property type="match status" value="1"/>
</dbReference>
<evidence type="ECO:0000259" key="8">
    <source>
        <dbReference type="PROSITE" id="PS51263"/>
    </source>
</evidence>
<dbReference type="GO" id="GO:0005884">
    <property type="term" value="C:actin filament"/>
    <property type="evidence" value="ECO:0007669"/>
    <property type="project" value="TreeGrafter"/>
</dbReference>
<reference evidence="9" key="1">
    <citation type="submission" date="2020-05" db="EMBL/GenBank/DDBJ databases">
        <title>Phylogenomic resolution of chytrid fungi.</title>
        <authorList>
            <person name="Stajich J.E."/>
            <person name="Amses K."/>
            <person name="Simmons R."/>
            <person name="Seto K."/>
            <person name="Myers J."/>
            <person name="Bonds A."/>
            <person name="Quandt C.A."/>
            <person name="Barry K."/>
            <person name="Liu P."/>
            <person name="Grigoriev I."/>
            <person name="Longcore J.E."/>
            <person name="James T.Y."/>
        </authorList>
    </citation>
    <scope>NUCLEOTIDE SEQUENCE</scope>
    <source>
        <strain evidence="9">PLAUS21</strain>
    </source>
</reference>
<dbReference type="GO" id="GO:0051015">
    <property type="term" value="F:actin filament binding"/>
    <property type="evidence" value="ECO:0007669"/>
    <property type="project" value="TreeGrafter"/>
</dbReference>
<dbReference type="PANTHER" id="PTHR13759:SF1">
    <property type="entry name" value="TWINFILIN"/>
    <property type="match status" value="1"/>
</dbReference>
<name>A0AAD5UID8_9FUNG</name>
<comment type="similarity">
    <text evidence="2">Belongs to the actin-binding proteins ADF family. Twinfilin subfamily.</text>
</comment>
<dbReference type="SMART" id="SM00102">
    <property type="entry name" value="ADF"/>
    <property type="match status" value="1"/>
</dbReference>
<keyword evidence="3" id="KW-0963">Cytoplasm</keyword>
<proteinExistence type="inferred from homology"/>